<feature type="compositionally biased region" description="Polar residues" evidence="1">
    <location>
        <begin position="189"/>
        <end position="206"/>
    </location>
</feature>
<name>A0A8H5CWQ5_9AGAR</name>
<feature type="region of interest" description="Disordered" evidence="1">
    <location>
        <begin position="90"/>
        <end position="122"/>
    </location>
</feature>
<feature type="region of interest" description="Disordered" evidence="1">
    <location>
        <begin position="172"/>
        <end position="270"/>
    </location>
</feature>
<reference evidence="2 3" key="1">
    <citation type="journal article" date="2020" name="ISME J.">
        <title>Uncovering the hidden diversity of litter-decomposition mechanisms in mushroom-forming fungi.</title>
        <authorList>
            <person name="Floudas D."/>
            <person name="Bentzer J."/>
            <person name="Ahren D."/>
            <person name="Johansson T."/>
            <person name="Persson P."/>
            <person name="Tunlid A."/>
        </authorList>
    </citation>
    <scope>NUCLEOTIDE SEQUENCE [LARGE SCALE GENOMIC DNA]</scope>
    <source>
        <strain evidence="2 3">CBS 406.79</strain>
    </source>
</reference>
<feature type="compositionally biased region" description="Low complexity" evidence="1">
    <location>
        <begin position="225"/>
        <end position="235"/>
    </location>
</feature>
<dbReference type="EMBL" id="JAACJN010000308">
    <property type="protein sequence ID" value="KAF5349414.1"/>
    <property type="molecule type" value="Genomic_DNA"/>
</dbReference>
<comment type="caution">
    <text evidence="2">The sequence shown here is derived from an EMBL/GenBank/DDBJ whole genome shotgun (WGS) entry which is preliminary data.</text>
</comment>
<proteinExistence type="predicted"/>
<gene>
    <name evidence="2" type="ORF">D9757_013110</name>
</gene>
<feature type="region of interest" description="Disordered" evidence="1">
    <location>
        <begin position="17"/>
        <end position="52"/>
    </location>
</feature>
<dbReference type="OrthoDB" id="3227079at2759"/>
<feature type="compositionally biased region" description="Polar residues" evidence="1">
    <location>
        <begin position="243"/>
        <end position="253"/>
    </location>
</feature>
<sequence>MSAIFFACCTRNWTRRRAQPDVESQAVPDEESRLLIPEPETPNTPDVVSQEREMRKARLVTIVRSKEGNMINTSDYAPFNIFNRPYRYSPHRYGPPGGSGSGSGRSLSRSASRGPSRSVVRFGYGHGHGSTYAHGYGSTLINAVSVPAPLDPERSSVQVQIASAALGTTSLERGASKAKTKAKGLGQADGTNPGQSKDSTLQNLNGQRGDDSLPPPSRPRPPLLPQSSSTSSVSSIFKAKKSASPTENNSNPNLGEGEGSGTSGELVSSSSVGLGLGVRLVHPPSSPFSPEVLDLGRRGRPTMKAGLHDLGGDIPPSAESSSRLLRPSLLLPPLGKMDPRTVLAPPPSPLVESDSRMNDGGGHSLEAVPVFKIKDAGDLMVGWDD</sequence>
<feature type="compositionally biased region" description="Low complexity" evidence="1">
    <location>
        <begin position="104"/>
        <end position="118"/>
    </location>
</feature>
<keyword evidence="3" id="KW-1185">Reference proteome</keyword>
<organism evidence="2 3">
    <name type="scientific">Collybiopsis confluens</name>
    <dbReference type="NCBI Taxonomy" id="2823264"/>
    <lineage>
        <taxon>Eukaryota</taxon>
        <taxon>Fungi</taxon>
        <taxon>Dikarya</taxon>
        <taxon>Basidiomycota</taxon>
        <taxon>Agaricomycotina</taxon>
        <taxon>Agaricomycetes</taxon>
        <taxon>Agaricomycetidae</taxon>
        <taxon>Agaricales</taxon>
        <taxon>Marasmiineae</taxon>
        <taxon>Omphalotaceae</taxon>
        <taxon>Collybiopsis</taxon>
    </lineage>
</organism>
<dbReference type="AlphaFoldDB" id="A0A8H5CWQ5"/>
<evidence type="ECO:0000313" key="2">
    <source>
        <dbReference type="EMBL" id="KAF5349414.1"/>
    </source>
</evidence>
<protein>
    <submittedName>
        <fullName evidence="2">Uncharacterized protein</fullName>
    </submittedName>
</protein>
<evidence type="ECO:0000256" key="1">
    <source>
        <dbReference type="SAM" id="MobiDB-lite"/>
    </source>
</evidence>
<evidence type="ECO:0000313" key="3">
    <source>
        <dbReference type="Proteomes" id="UP000518752"/>
    </source>
</evidence>
<dbReference type="Proteomes" id="UP000518752">
    <property type="component" value="Unassembled WGS sequence"/>
</dbReference>
<feature type="region of interest" description="Disordered" evidence="1">
    <location>
        <begin position="332"/>
        <end position="364"/>
    </location>
</feature>
<feature type="compositionally biased region" description="Pro residues" evidence="1">
    <location>
        <begin position="213"/>
        <end position="224"/>
    </location>
</feature>
<accession>A0A8H5CWQ5</accession>